<dbReference type="RefSeq" id="WP_340517732.1">
    <property type="nucleotide sequence ID" value="NZ_JBBLXS010000779.1"/>
</dbReference>
<proteinExistence type="predicted"/>
<evidence type="ECO:0000313" key="2">
    <source>
        <dbReference type="Proteomes" id="UP001384579"/>
    </source>
</evidence>
<keyword evidence="2" id="KW-1185">Reference proteome</keyword>
<evidence type="ECO:0000313" key="1">
    <source>
        <dbReference type="EMBL" id="MEK0188834.1"/>
    </source>
</evidence>
<dbReference type="EMBL" id="JBBLXS010000779">
    <property type="protein sequence ID" value="MEK0188834.1"/>
    <property type="molecule type" value="Genomic_DNA"/>
</dbReference>
<gene>
    <name evidence="1" type="ORF">WMG39_28885</name>
</gene>
<accession>A0ABU8YWT2</accession>
<protein>
    <submittedName>
        <fullName evidence="1">Uncharacterized protein</fullName>
    </submittedName>
</protein>
<reference evidence="1 2" key="1">
    <citation type="journal article" date="2020" name="Harmful Algae">
        <title>Molecular and morphological characterization of a novel dihydroanatoxin-a producing Microcoleus species (cyanobacteria) from the Russian River, California, USA.</title>
        <authorList>
            <person name="Conklin K.Y."/>
            <person name="Stancheva R."/>
            <person name="Otten T.G."/>
            <person name="Fadness R."/>
            <person name="Boyer G.L."/>
            <person name="Read B."/>
            <person name="Zhang X."/>
            <person name="Sheath R.G."/>
        </authorList>
    </citation>
    <scope>NUCLEOTIDE SEQUENCE [LARGE SCALE GENOMIC DNA]</scope>
    <source>
        <strain evidence="1 2">PTRS2</strain>
    </source>
</reference>
<comment type="caution">
    <text evidence="1">The sequence shown here is derived from an EMBL/GenBank/DDBJ whole genome shotgun (WGS) entry which is preliminary data.</text>
</comment>
<name>A0ABU8YWT2_9CYAN</name>
<organism evidence="1 2">
    <name type="scientific">Microcoleus anatoxicus PTRS2</name>
    <dbReference type="NCBI Taxonomy" id="2705321"/>
    <lineage>
        <taxon>Bacteria</taxon>
        <taxon>Bacillati</taxon>
        <taxon>Cyanobacteriota</taxon>
        <taxon>Cyanophyceae</taxon>
        <taxon>Oscillatoriophycideae</taxon>
        <taxon>Oscillatoriales</taxon>
        <taxon>Microcoleaceae</taxon>
        <taxon>Microcoleus</taxon>
        <taxon>Microcoleus anatoxicus</taxon>
    </lineage>
</organism>
<sequence length="68" mass="7740">MVSLNNSRQPHKDATRDAVLWQDKRGSKPGFDITVKETLQHCALRSRTTFTKSGISLFLIYSGELWVC</sequence>
<dbReference type="Proteomes" id="UP001384579">
    <property type="component" value="Unassembled WGS sequence"/>
</dbReference>